<sequence>MTVKIVMTINNKDFIISLKQNKSTNDLIKQLPLAMTMKDLNGNEKYHYIQKHLPTETEFIDKIEAGDFMLFGDNCLVLFYKSFSTQYSYTKLGRIEDVEGYLKVINQSSDINISLHQ</sequence>
<dbReference type="OrthoDB" id="9801466at2"/>
<dbReference type="RefSeq" id="WP_074732911.1">
    <property type="nucleotide sequence ID" value="NZ_FNYK01000121.1"/>
</dbReference>
<dbReference type="EMBL" id="FNYK01000121">
    <property type="protein sequence ID" value="SEJ35482.1"/>
    <property type="molecule type" value="Genomic_DNA"/>
</dbReference>
<dbReference type="InterPro" id="IPR041183">
    <property type="entry name" value="Cyclophilin-like"/>
</dbReference>
<evidence type="ECO:0000313" key="2">
    <source>
        <dbReference type="EMBL" id="SEJ35482.1"/>
    </source>
</evidence>
<dbReference type="SUPFAM" id="SSF50891">
    <property type="entry name" value="Cyclophilin-like"/>
    <property type="match status" value="1"/>
</dbReference>
<dbReference type="Pfam" id="PF18050">
    <property type="entry name" value="Cyclophil_like2"/>
    <property type="match status" value="1"/>
</dbReference>
<evidence type="ECO:0000313" key="3">
    <source>
        <dbReference type="Proteomes" id="UP000183028"/>
    </source>
</evidence>
<feature type="domain" description="Cyclophilin-like" evidence="1">
    <location>
        <begin position="7"/>
        <end position="114"/>
    </location>
</feature>
<keyword evidence="3" id="KW-1185">Reference proteome</keyword>
<dbReference type="InterPro" id="IPR029000">
    <property type="entry name" value="Cyclophilin-like_dom_sf"/>
</dbReference>
<dbReference type="eggNOG" id="COG4925">
    <property type="taxonomic scope" value="Bacteria"/>
</dbReference>
<evidence type="ECO:0000259" key="1">
    <source>
        <dbReference type="Pfam" id="PF18050"/>
    </source>
</evidence>
<name>A0A1H6YE69_9FIRM</name>
<dbReference type="Proteomes" id="UP000183028">
    <property type="component" value="Unassembled WGS sequence"/>
</dbReference>
<protein>
    <submittedName>
        <fullName evidence="2">Cyclophilin-like</fullName>
    </submittedName>
</protein>
<dbReference type="AlphaFoldDB" id="A0A1H6YE69"/>
<gene>
    <name evidence="2" type="ORF">SAMN04487834_11213</name>
</gene>
<accession>A0A1H6YE69</accession>
<reference evidence="3" key="1">
    <citation type="submission" date="2016-10" db="EMBL/GenBank/DDBJ databases">
        <authorList>
            <person name="Varghese N."/>
        </authorList>
    </citation>
    <scope>NUCLEOTIDE SEQUENCE [LARGE SCALE GENOMIC DNA]</scope>
    <source>
        <strain evidence="3">DSM 20406</strain>
    </source>
</reference>
<proteinExistence type="predicted"/>
<dbReference type="STRING" id="322505.SAMN04487836_1213"/>
<organism evidence="2 3">
    <name type="scientific">Sharpea azabuensis</name>
    <dbReference type="NCBI Taxonomy" id="322505"/>
    <lineage>
        <taxon>Bacteria</taxon>
        <taxon>Bacillati</taxon>
        <taxon>Bacillota</taxon>
        <taxon>Erysipelotrichia</taxon>
        <taxon>Erysipelotrichales</taxon>
        <taxon>Coprobacillaceae</taxon>
        <taxon>Sharpea</taxon>
    </lineage>
</organism>
<dbReference type="Gene3D" id="2.40.100.20">
    <property type="match status" value="1"/>
</dbReference>